<protein>
    <recommendedName>
        <fullName evidence="4">DUF4252 domain-containing protein</fullName>
    </recommendedName>
</protein>
<proteinExistence type="predicted"/>
<reference evidence="2 3" key="1">
    <citation type="submission" date="2020-02" db="EMBL/GenBank/DDBJ databases">
        <title>Out from the shadows clarifying the taxonomy of the family Cryomorphaceae and related taxa by utilizing the GTDB taxonomic framework.</title>
        <authorList>
            <person name="Bowman J.P."/>
        </authorList>
    </citation>
    <scope>NUCLEOTIDE SEQUENCE [LARGE SCALE GENOMIC DNA]</scope>
    <source>
        <strain evidence="2 3">QSSC 1-22</strain>
    </source>
</reference>
<feature type="signal peptide" evidence="1">
    <location>
        <begin position="1"/>
        <end position="23"/>
    </location>
</feature>
<feature type="chain" id="PRO_5029878779" description="DUF4252 domain-containing protein" evidence="1">
    <location>
        <begin position="24"/>
        <end position="179"/>
    </location>
</feature>
<evidence type="ECO:0000313" key="3">
    <source>
        <dbReference type="Proteomes" id="UP000486602"/>
    </source>
</evidence>
<organism evidence="2 3">
    <name type="scientific">Cryomorpha ignava</name>
    <dbReference type="NCBI Taxonomy" id="101383"/>
    <lineage>
        <taxon>Bacteria</taxon>
        <taxon>Pseudomonadati</taxon>
        <taxon>Bacteroidota</taxon>
        <taxon>Flavobacteriia</taxon>
        <taxon>Flavobacteriales</taxon>
        <taxon>Cryomorphaceae</taxon>
        <taxon>Cryomorpha</taxon>
    </lineage>
</organism>
<evidence type="ECO:0008006" key="4">
    <source>
        <dbReference type="Google" id="ProtNLM"/>
    </source>
</evidence>
<gene>
    <name evidence="2" type="ORF">G3O08_02470</name>
</gene>
<dbReference type="RefSeq" id="WP_163283070.1">
    <property type="nucleotide sequence ID" value="NZ_JAAGVY010000002.1"/>
</dbReference>
<evidence type="ECO:0000313" key="2">
    <source>
        <dbReference type="EMBL" id="NEN22365.1"/>
    </source>
</evidence>
<keyword evidence="1" id="KW-0732">Signal</keyword>
<keyword evidence="3" id="KW-1185">Reference proteome</keyword>
<evidence type="ECO:0000256" key="1">
    <source>
        <dbReference type="SAM" id="SignalP"/>
    </source>
</evidence>
<name>A0A7K3WNT1_9FLAO</name>
<accession>A0A7K3WNT1</accession>
<dbReference type="EMBL" id="JAAGVY010000002">
    <property type="protein sequence ID" value="NEN22365.1"/>
    <property type="molecule type" value="Genomic_DNA"/>
</dbReference>
<dbReference type="AlphaFoldDB" id="A0A7K3WNT1"/>
<sequence>MKKTVIFLIAVFAASLGYSQCEAQMKGLSNAEKFANTSGKLIQMEFLEVGTVRKVDIKVIHYLDLNSLDSLRALRFEYLVVSTYNTHTKVATVDTDEIDGLINAVKMIQAKLVSANLINRTEVTYRTRGEFEVGCYLKNQEWTAYLQLVCYDSDSRVRLKEGDLAELLALLEIGKGMLE</sequence>
<comment type="caution">
    <text evidence="2">The sequence shown here is derived from an EMBL/GenBank/DDBJ whole genome shotgun (WGS) entry which is preliminary data.</text>
</comment>
<dbReference type="Proteomes" id="UP000486602">
    <property type="component" value="Unassembled WGS sequence"/>
</dbReference>